<evidence type="ECO:0000313" key="3">
    <source>
        <dbReference type="Proteomes" id="UP001221328"/>
    </source>
</evidence>
<evidence type="ECO:0000313" key="2">
    <source>
        <dbReference type="EMBL" id="MDC2961463.1"/>
    </source>
</evidence>
<name>A0ABT5G9A4_9ACTN</name>
<evidence type="ECO:0000256" key="1">
    <source>
        <dbReference type="SAM" id="MobiDB-lite"/>
    </source>
</evidence>
<dbReference type="Gene3D" id="3.90.1150.200">
    <property type="match status" value="1"/>
</dbReference>
<protein>
    <submittedName>
        <fullName evidence="2">DUF1801 domain-containing protein</fullName>
    </submittedName>
</protein>
<organism evidence="2 3">
    <name type="scientific">Streptomyces gilvifuscus</name>
    <dbReference type="NCBI Taxonomy" id="1550617"/>
    <lineage>
        <taxon>Bacteria</taxon>
        <taxon>Bacillati</taxon>
        <taxon>Actinomycetota</taxon>
        <taxon>Actinomycetes</taxon>
        <taxon>Kitasatosporales</taxon>
        <taxon>Streptomycetaceae</taxon>
        <taxon>Streptomyces</taxon>
    </lineage>
</organism>
<gene>
    <name evidence="2" type="ORF">PO587_44300</name>
</gene>
<accession>A0ABT5G9A4</accession>
<reference evidence="2 3" key="1">
    <citation type="journal article" date="2015" name="Int. J. Syst. Evol. Microbiol.">
        <title>Streptomyces gilvifuscus sp. nov., an actinomycete that produces antibacterial compounds isolated from soil.</title>
        <authorList>
            <person name="Nguyen T.M."/>
            <person name="Kim J."/>
        </authorList>
    </citation>
    <scope>NUCLEOTIDE SEQUENCE [LARGE SCALE GENOMIC DNA]</scope>
    <source>
        <strain evidence="2 3">T113</strain>
    </source>
</reference>
<comment type="caution">
    <text evidence="2">The sequence shown here is derived from an EMBL/GenBank/DDBJ whole genome shotgun (WGS) entry which is preliminary data.</text>
</comment>
<dbReference type="Proteomes" id="UP001221328">
    <property type="component" value="Unassembled WGS sequence"/>
</dbReference>
<proteinExistence type="predicted"/>
<dbReference type="EMBL" id="JAQOSK010000038">
    <property type="protein sequence ID" value="MDC2961463.1"/>
    <property type="molecule type" value="Genomic_DNA"/>
</dbReference>
<dbReference type="RefSeq" id="WP_272179276.1">
    <property type="nucleotide sequence ID" value="NZ_JAQOSK010000038.1"/>
</dbReference>
<feature type="region of interest" description="Disordered" evidence="1">
    <location>
        <begin position="1"/>
        <end position="45"/>
    </location>
</feature>
<dbReference type="SUPFAM" id="SSF159888">
    <property type="entry name" value="YdhG-like"/>
    <property type="match status" value="1"/>
</dbReference>
<feature type="compositionally biased region" description="Basic and acidic residues" evidence="1">
    <location>
        <begin position="17"/>
        <end position="29"/>
    </location>
</feature>
<keyword evidence="3" id="KW-1185">Reference proteome</keyword>
<sequence>MSSTKSGKSGTYEGFSAEERAAMKEHAQEQKAAARRGSQADKAAQAEQDVLAKIAEMQDADRVMAERVHAVVTASAPQLAPKLWYGMPAYALDGKVVCFFQSAAKFKARYATLGFNDPARLDEGSMWATAFALTGVTAEVEEQIAALLKRAVG</sequence>